<name>A0A6M0K588_9GAMM</name>
<sequence length="83" mass="8607">MLTITDLALRNDLDAAAMTSVRGGFSFSDFDSLFGIVNAPEIDLGTHLLSQNQALAVDQSNNIGGLNLVISDQTQGGIAGQVA</sequence>
<protein>
    <submittedName>
        <fullName evidence="1">Uncharacterized protein</fullName>
    </submittedName>
</protein>
<evidence type="ECO:0000313" key="1">
    <source>
        <dbReference type="EMBL" id="NEV64424.1"/>
    </source>
</evidence>
<comment type="caution">
    <text evidence="1">The sequence shown here is derived from an EMBL/GenBank/DDBJ whole genome shotgun (WGS) entry which is preliminary data.</text>
</comment>
<dbReference type="Proteomes" id="UP000483379">
    <property type="component" value="Unassembled WGS sequence"/>
</dbReference>
<reference evidence="1 2" key="1">
    <citation type="submission" date="2020-02" db="EMBL/GenBank/DDBJ databases">
        <title>Genome sequences of Thiorhodococcus mannitoliphagus and Thiorhodococcus minor, purple sulfur photosynthetic bacteria in the gammaproteobacterial family, Chromatiaceae.</title>
        <authorList>
            <person name="Aviles F.A."/>
            <person name="Meyer T.E."/>
            <person name="Kyndt J.A."/>
        </authorList>
    </citation>
    <scope>NUCLEOTIDE SEQUENCE [LARGE SCALE GENOMIC DNA]</scope>
    <source>
        <strain evidence="1 2">DSM 11518</strain>
    </source>
</reference>
<dbReference type="AlphaFoldDB" id="A0A6M0K588"/>
<dbReference type="EMBL" id="JAAIJQ010000090">
    <property type="protein sequence ID" value="NEV64424.1"/>
    <property type="molecule type" value="Genomic_DNA"/>
</dbReference>
<dbReference type="RefSeq" id="WP_164455151.1">
    <property type="nucleotide sequence ID" value="NZ_JAAIJQ010000090.1"/>
</dbReference>
<keyword evidence="2" id="KW-1185">Reference proteome</keyword>
<accession>A0A6M0K588</accession>
<gene>
    <name evidence="1" type="ORF">G3446_21535</name>
</gene>
<proteinExistence type="predicted"/>
<organism evidence="1 2">
    <name type="scientific">Thiorhodococcus minor</name>
    <dbReference type="NCBI Taxonomy" id="57489"/>
    <lineage>
        <taxon>Bacteria</taxon>
        <taxon>Pseudomonadati</taxon>
        <taxon>Pseudomonadota</taxon>
        <taxon>Gammaproteobacteria</taxon>
        <taxon>Chromatiales</taxon>
        <taxon>Chromatiaceae</taxon>
        <taxon>Thiorhodococcus</taxon>
    </lineage>
</organism>
<evidence type="ECO:0000313" key="2">
    <source>
        <dbReference type="Proteomes" id="UP000483379"/>
    </source>
</evidence>